<evidence type="ECO:0000313" key="1">
    <source>
        <dbReference type="EMBL" id="AEF81259.1"/>
    </source>
</evidence>
<protein>
    <submittedName>
        <fullName evidence="1">Uncharacterized protein</fullName>
    </submittedName>
</protein>
<dbReference type="eggNOG" id="ENOG5031DAA">
    <property type="taxonomic scope" value="Bacteria"/>
</dbReference>
<keyword evidence="2" id="KW-1185">Reference proteome</keyword>
<name>F5Y8K3_LEAAZ</name>
<sequence length="426" mass="44846">MKARISAITAKGKALGFALGITLGILLAGNAAAFDFGIVASTEPGYYSPEGEGFFFNNSLTPWLSAPLGSKANLYLSLKASLDYEKEEWDLPLLLELGRTEFTYRPSSTVSLALGRHAFGDSAGLIASGLFDGLSGSFAIGGARLGAGVYYTGLLYKGTSQILLSDRDKILFSQVPLDYNDMDTYFGSRRLVAALSGEFPSLGARSSLALDLIAQFDLNESDPAMPGTFHSQYLEALYTVEAAPSVSLSLALVGGLSELKADGADTDPLFSYALKGGLDWKPPTALQDLFALELIYASGDKDESLGAFAPLSGGISAGQIFAPGLASLVSIKGAYSARIQETLSAEAAAVYFLRTDTSTFTGDAELDPAKDSPALGMELLGCLIWAPDPDLRFTLNAGAFFPSLGGAFIDDAKIRFKTSLALIISL</sequence>
<dbReference type="KEGG" id="taz:TREAZ_3313"/>
<dbReference type="InterPro" id="IPR053728">
    <property type="entry name" value="Alginate_Permeability_Chnl"/>
</dbReference>
<reference evidence="2" key="1">
    <citation type="submission" date="2009-12" db="EMBL/GenBank/DDBJ databases">
        <title>Complete sequence of Treponema azotonutricium strain ZAS-9.</title>
        <authorList>
            <person name="Tetu S.G."/>
            <person name="Matson E."/>
            <person name="Ren Q."/>
            <person name="Seshadri R."/>
            <person name="Elbourne L."/>
            <person name="Hassan K.A."/>
            <person name="Durkin A."/>
            <person name="Radune D."/>
            <person name="Mohamoud Y."/>
            <person name="Shay R."/>
            <person name="Jin S."/>
            <person name="Zhang X."/>
            <person name="Lucey K."/>
            <person name="Ballor N.R."/>
            <person name="Ottesen E."/>
            <person name="Rosenthal R."/>
            <person name="Allen A."/>
            <person name="Leadbetter J.R."/>
            <person name="Paulsen I.T."/>
        </authorList>
    </citation>
    <scope>NUCLEOTIDE SEQUENCE [LARGE SCALE GENOMIC DNA]</scope>
    <source>
        <strain evidence="2">ATCC BAA-888 / DSM 13862 / ZAS-9</strain>
    </source>
</reference>
<reference evidence="1 2" key="2">
    <citation type="journal article" date="2011" name="ISME J.">
        <title>RNA-seq reveals cooperative metabolic interactions between two termite-gut spirochete species in co-culture.</title>
        <authorList>
            <person name="Rosenthal A.Z."/>
            <person name="Matson E.G."/>
            <person name="Eldar A."/>
            <person name="Leadbetter J.R."/>
        </authorList>
    </citation>
    <scope>NUCLEOTIDE SEQUENCE [LARGE SCALE GENOMIC DNA]</scope>
    <source>
        <strain evidence="2">ATCC BAA-888 / DSM 13862 / ZAS-9</strain>
    </source>
</reference>
<dbReference type="Gene3D" id="2.40.160.100">
    <property type="match status" value="1"/>
</dbReference>
<accession>F5Y8K3</accession>
<gene>
    <name evidence="1" type="ordered locus">TREAZ_3313</name>
</gene>
<dbReference type="InParanoid" id="F5Y8K3"/>
<dbReference type="AlphaFoldDB" id="F5Y8K3"/>
<dbReference type="EMBL" id="CP001841">
    <property type="protein sequence ID" value="AEF81259.1"/>
    <property type="molecule type" value="Genomic_DNA"/>
</dbReference>
<dbReference type="HOGENOM" id="CLU_643940_0_0_12"/>
<proteinExistence type="predicted"/>
<dbReference type="RefSeq" id="WP_015712252.1">
    <property type="nucleotide sequence ID" value="NC_015577.1"/>
</dbReference>
<dbReference type="Proteomes" id="UP000009222">
    <property type="component" value="Chromosome"/>
</dbReference>
<dbReference type="OrthoDB" id="367305at2"/>
<dbReference type="STRING" id="545695.TREAZ_3313"/>
<evidence type="ECO:0000313" key="2">
    <source>
        <dbReference type="Proteomes" id="UP000009222"/>
    </source>
</evidence>
<organism evidence="1 2">
    <name type="scientific">Leadbettera azotonutricia (strain ATCC BAA-888 / DSM 13862 / ZAS-9)</name>
    <name type="common">Treponema azotonutricium</name>
    <dbReference type="NCBI Taxonomy" id="545695"/>
    <lineage>
        <taxon>Bacteria</taxon>
        <taxon>Pseudomonadati</taxon>
        <taxon>Spirochaetota</taxon>
        <taxon>Spirochaetia</taxon>
        <taxon>Spirochaetales</taxon>
        <taxon>Breznakiellaceae</taxon>
        <taxon>Leadbettera</taxon>
    </lineage>
</organism>